<gene>
    <name evidence="4" type="ORF">HAU20_04395</name>
    <name evidence="3" type="ORF">HAU43_05245</name>
</gene>
<evidence type="ECO:0000313" key="5">
    <source>
        <dbReference type="Proteomes" id="UP000728106"/>
    </source>
</evidence>
<organism evidence="4 5">
    <name type="scientific">Weissella confusa</name>
    <name type="common">Lactobacillus confusus</name>
    <dbReference type="NCBI Taxonomy" id="1583"/>
    <lineage>
        <taxon>Bacteria</taxon>
        <taxon>Bacillati</taxon>
        <taxon>Bacillota</taxon>
        <taxon>Bacilli</taxon>
        <taxon>Lactobacillales</taxon>
        <taxon>Lactobacillaceae</taxon>
        <taxon>Weissella</taxon>
    </lineage>
</organism>
<dbReference type="EMBL" id="JAAOCP010000004">
    <property type="protein sequence ID" value="MBJ7638627.1"/>
    <property type="molecule type" value="Genomic_DNA"/>
</dbReference>
<evidence type="ECO:0000313" key="4">
    <source>
        <dbReference type="EMBL" id="MBJ7638627.1"/>
    </source>
</evidence>
<feature type="compositionally biased region" description="Low complexity" evidence="2">
    <location>
        <begin position="248"/>
        <end position="267"/>
    </location>
</feature>
<evidence type="ECO:0000256" key="2">
    <source>
        <dbReference type="SAM" id="MobiDB-lite"/>
    </source>
</evidence>
<dbReference type="Proteomes" id="UP000728106">
    <property type="component" value="Unassembled WGS sequence"/>
</dbReference>
<dbReference type="Proteomes" id="UP000808038">
    <property type="component" value="Unassembled WGS sequence"/>
</dbReference>
<dbReference type="RefSeq" id="WP_135411290.1">
    <property type="nucleotide sequence ID" value="NZ_JAAOCP010000004.1"/>
</dbReference>
<dbReference type="AlphaFoldDB" id="A0A4Z0RIN6"/>
<name>A0A4Z0RIN6_WEICO</name>
<proteinExistence type="predicted"/>
<reference evidence="4 5" key="2">
    <citation type="journal article" date="2021" name="Int. J. Food Microbiol.">
        <title>Safety demonstration of a microbial species for use in the food chain: Weissella confusa.</title>
        <authorList>
            <person name="Bourdichon F."/>
            <person name="Patrone V."/>
            <person name="Fontana A."/>
            <person name="Milani G."/>
            <person name="Morelli L."/>
        </authorList>
    </citation>
    <scope>NUCLEOTIDE SEQUENCE [LARGE SCALE GENOMIC DNA]</scope>
    <source>
        <strain evidence="3">CCUG 30943</strain>
        <strain evidence="4 5">CCUG 43002</strain>
    </source>
</reference>
<dbReference type="EMBL" id="JAAOCX010000005">
    <property type="protein sequence ID" value="MBJ7632491.1"/>
    <property type="molecule type" value="Genomic_DNA"/>
</dbReference>
<feature type="coiled-coil region" evidence="1">
    <location>
        <begin position="128"/>
        <end position="170"/>
    </location>
</feature>
<accession>A0A4Z0RIN6</accession>
<evidence type="ECO:0000313" key="3">
    <source>
        <dbReference type="EMBL" id="MBJ7632491.1"/>
    </source>
</evidence>
<protein>
    <submittedName>
        <fullName evidence="4">Uncharacterized protein</fullName>
    </submittedName>
</protein>
<evidence type="ECO:0000256" key="1">
    <source>
        <dbReference type="SAM" id="Coils"/>
    </source>
</evidence>
<sequence length="276" mass="30869">MRSKLDKIIAGVLAILLILLFVNGNHVSPKERMYEDKVNQVNTQIYNRVLSSQAWFVKHRSSELPLGTTRNNLPWEVAKTPKEAYEFVMSVDVPAQKQIQIYVADFHKWEKLNKYLPEDVKRYKTKLYVLTENQKENYQLQLNQLRMEYKKAVNNRLKELDKIAKAKEASEVASQRYAESVAASISEQSSIAVSISARSQLVDDSIATSKSKSAQSSVSTVAEVAQDTFGTTNGASSSHYSDADESSESSSSYESSSEAPAYSSSSENVDNDTINN</sequence>
<reference evidence="4" key="1">
    <citation type="submission" date="2020-02" db="EMBL/GenBank/DDBJ databases">
        <authorList>
            <person name="Fontana A."/>
            <person name="Patrone V."/>
            <person name="Morelli L."/>
        </authorList>
    </citation>
    <scope>NUCLEOTIDE SEQUENCE</scope>
    <source>
        <strain evidence="3">CCUG 30943</strain>
        <strain evidence="4">CCUG 43002</strain>
    </source>
</reference>
<feature type="region of interest" description="Disordered" evidence="2">
    <location>
        <begin position="228"/>
        <end position="276"/>
    </location>
</feature>
<keyword evidence="5" id="KW-1185">Reference proteome</keyword>
<comment type="caution">
    <text evidence="4">The sequence shown here is derived from an EMBL/GenBank/DDBJ whole genome shotgun (WGS) entry which is preliminary data.</text>
</comment>
<keyword evidence="1" id="KW-0175">Coiled coil</keyword>